<dbReference type="InterPro" id="IPR015683">
    <property type="entry name" value="Ionotropic_Glu_rcpt"/>
</dbReference>
<name>A0AAV2IA15_LYMST</name>
<evidence type="ECO:0000313" key="16">
    <source>
        <dbReference type="Proteomes" id="UP001497497"/>
    </source>
</evidence>
<dbReference type="AlphaFoldDB" id="A0AAV2IA15"/>
<dbReference type="FunFam" id="3.40.190.10:FF:000024">
    <property type="entry name" value="Glutamate receptor, ionotropic, delta 1"/>
    <property type="match status" value="1"/>
</dbReference>
<evidence type="ECO:0000256" key="10">
    <source>
        <dbReference type="ARBA" id="ARBA00023303"/>
    </source>
</evidence>
<evidence type="ECO:0000256" key="6">
    <source>
        <dbReference type="ARBA" id="ARBA00023136"/>
    </source>
</evidence>
<dbReference type="SMART" id="SM00079">
    <property type="entry name" value="PBPe"/>
    <property type="match status" value="1"/>
</dbReference>
<sequence>RPLTTEGANGTALLEGPNGTTLLTRRDLSGDEDSDDVTGPFASAIVPTDTPEAVHRLGILRMTLNPSEEDARLIVQLVEDENISFSVEFLEDYSSDDVYSFRKVYKDLREKKPTAVIGPYSWPYAVAAEHARIPYFVTSLTPTEQPLSSYIIQLFPDPSVYAQATEDMLRYYGLNRVVVFHDSPAGAVVLERLAQKSWMLVTGVLVNNKTLPLLREKLKVVRSKYFTTFTAVLSSSINPCPIPLQALSLSMFSTPHKWLLVNLGLREYDLDKFVDSHANVTVLRLMMDYNSKFCALDKDFINLRRAVFHDAIRLYDQMYGNRSETEKVNMRQTVRKLEMDGCTGHLMFSSFGKRTESFLQLMTLEGYQNGSAAAESEVVSRIPTVWEWEADDAQYRSAQKIRWCDHSTSGTWRSKPDEVKQRVEPSKSYSLVSQISGNVFGDDPLRITVILEEPFVMEKTDKSLDTGHPVYEGFCIDILIEMAKVLGFQYNISKVPDGKFGSKKLGGWTGMIRQLIDKKADVALAPFQMATERAEVVDFTKPYMTKGTTVVVKRPDQGIGVFQFLAPLSNIVWSAIFVAFIGTSLMLFAVSRVNSDRQAKYTHNLRESFWYIWGTLLRGSLSGSPHAISSRIVSSAWWFFCLILSSIYTANLAAFLTITNGDVGINTASDLATQNIFDYGTVEGSQTEMFFRHTKMRHYETMWAYMSSLSPKSMSRTTDIGFE</sequence>
<evidence type="ECO:0000313" key="15">
    <source>
        <dbReference type="EMBL" id="CAL1543624.1"/>
    </source>
</evidence>
<feature type="non-terminal residue" evidence="15">
    <location>
        <position position="1"/>
    </location>
</feature>
<feature type="transmembrane region" description="Helical" evidence="12">
    <location>
        <begin position="571"/>
        <end position="590"/>
    </location>
</feature>
<comment type="caution">
    <text evidence="15">The sequence shown here is derived from an EMBL/GenBank/DDBJ whole genome shotgun (WGS) entry which is preliminary data.</text>
</comment>
<keyword evidence="6 12" id="KW-0472">Membrane</keyword>
<evidence type="ECO:0000259" key="13">
    <source>
        <dbReference type="SMART" id="SM00079"/>
    </source>
</evidence>
<reference evidence="15 16" key="1">
    <citation type="submission" date="2024-04" db="EMBL/GenBank/DDBJ databases">
        <authorList>
            <consortium name="Genoscope - CEA"/>
            <person name="William W."/>
        </authorList>
    </citation>
    <scope>NUCLEOTIDE SEQUENCE [LARGE SCALE GENOMIC DNA]</scope>
</reference>
<dbReference type="InterPro" id="IPR001320">
    <property type="entry name" value="Iontro_rcpt_C"/>
</dbReference>
<gene>
    <name evidence="15" type="ORF">GSLYS_00017158001</name>
</gene>
<dbReference type="Gene3D" id="1.10.287.70">
    <property type="match status" value="1"/>
</dbReference>
<comment type="subcellular location">
    <subcellularLocation>
        <location evidence="1">Membrane</location>
        <topology evidence="1">Multi-pass membrane protein</topology>
    </subcellularLocation>
</comment>
<dbReference type="InterPro" id="IPR028082">
    <property type="entry name" value="Peripla_BP_I"/>
</dbReference>
<evidence type="ECO:0000256" key="8">
    <source>
        <dbReference type="ARBA" id="ARBA00023180"/>
    </source>
</evidence>
<organism evidence="15 16">
    <name type="scientific">Lymnaea stagnalis</name>
    <name type="common">Great pond snail</name>
    <name type="synonym">Helix stagnalis</name>
    <dbReference type="NCBI Taxonomy" id="6523"/>
    <lineage>
        <taxon>Eukaryota</taxon>
        <taxon>Metazoa</taxon>
        <taxon>Spiralia</taxon>
        <taxon>Lophotrochozoa</taxon>
        <taxon>Mollusca</taxon>
        <taxon>Gastropoda</taxon>
        <taxon>Heterobranchia</taxon>
        <taxon>Euthyneura</taxon>
        <taxon>Panpulmonata</taxon>
        <taxon>Hygrophila</taxon>
        <taxon>Lymnaeoidea</taxon>
        <taxon>Lymnaeidae</taxon>
        <taxon>Lymnaea</taxon>
    </lineage>
</organism>
<keyword evidence="16" id="KW-1185">Reference proteome</keyword>
<evidence type="ECO:0000256" key="11">
    <source>
        <dbReference type="SAM" id="MobiDB-lite"/>
    </source>
</evidence>
<evidence type="ECO:0000256" key="9">
    <source>
        <dbReference type="ARBA" id="ARBA00023286"/>
    </source>
</evidence>
<evidence type="ECO:0000256" key="1">
    <source>
        <dbReference type="ARBA" id="ARBA00004141"/>
    </source>
</evidence>
<feature type="domain" description="Ionotropic glutamate receptor L-glutamate and glycine-binding" evidence="14">
    <location>
        <begin position="454"/>
        <end position="517"/>
    </location>
</feature>
<evidence type="ECO:0000256" key="3">
    <source>
        <dbReference type="ARBA" id="ARBA00022692"/>
    </source>
</evidence>
<evidence type="ECO:0000256" key="2">
    <source>
        <dbReference type="ARBA" id="ARBA00022448"/>
    </source>
</evidence>
<evidence type="ECO:0000256" key="7">
    <source>
        <dbReference type="ARBA" id="ARBA00023170"/>
    </source>
</evidence>
<dbReference type="GO" id="GO:0016020">
    <property type="term" value="C:membrane"/>
    <property type="evidence" value="ECO:0007669"/>
    <property type="project" value="UniProtKB-SubCell"/>
</dbReference>
<feature type="region of interest" description="Disordered" evidence="11">
    <location>
        <begin position="1"/>
        <end position="21"/>
    </location>
</feature>
<dbReference type="SMART" id="SM00918">
    <property type="entry name" value="Lig_chan-Glu_bd"/>
    <property type="match status" value="1"/>
</dbReference>
<dbReference type="Proteomes" id="UP001497497">
    <property type="component" value="Unassembled WGS sequence"/>
</dbReference>
<dbReference type="SUPFAM" id="SSF53822">
    <property type="entry name" value="Periplasmic binding protein-like I"/>
    <property type="match status" value="1"/>
</dbReference>
<keyword evidence="10" id="KW-0407">Ion channel</keyword>
<evidence type="ECO:0000256" key="4">
    <source>
        <dbReference type="ARBA" id="ARBA00022989"/>
    </source>
</evidence>
<keyword evidence="5" id="KW-0406">Ion transport</keyword>
<dbReference type="SUPFAM" id="SSF53850">
    <property type="entry name" value="Periplasmic binding protein-like II"/>
    <property type="match status" value="1"/>
</dbReference>
<dbReference type="FunFam" id="1.10.287.70:FF:000143">
    <property type="entry name" value="Probable glutamate receptor"/>
    <property type="match status" value="1"/>
</dbReference>
<keyword evidence="3 12" id="KW-0812">Transmembrane</keyword>
<evidence type="ECO:0000259" key="14">
    <source>
        <dbReference type="SMART" id="SM00918"/>
    </source>
</evidence>
<protein>
    <submittedName>
        <fullName evidence="15">Uncharacterized protein</fullName>
    </submittedName>
</protein>
<dbReference type="PANTHER" id="PTHR18966">
    <property type="entry name" value="IONOTROPIC GLUTAMATE RECEPTOR"/>
    <property type="match status" value="1"/>
</dbReference>
<dbReference type="InterPro" id="IPR019594">
    <property type="entry name" value="Glu/Gly-bd"/>
</dbReference>
<dbReference type="Pfam" id="PF00060">
    <property type="entry name" value="Lig_chan"/>
    <property type="match status" value="1"/>
</dbReference>
<keyword evidence="2" id="KW-0813">Transport</keyword>
<keyword evidence="9" id="KW-1071">Ligand-gated ion channel</keyword>
<keyword evidence="7" id="KW-0675">Receptor</keyword>
<dbReference type="GO" id="GO:0015276">
    <property type="term" value="F:ligand-gated monoatomic ion channel activity"/>
    <property type="evidence" value="ECO:0007669"/>
    <property type="project" value="InterPro"/>
</dbReference>
<evidence type="ECO:0000256" key="5">
    <source>
        <dbReference type="ARBA" id="ARBA00023065"/>
    </source>
</evidence>
<dbReference type="EMBL" id="CAXITT010000566">
    <property type="protein sequence ID" value="CAL1543624.1"/>
    <property type="molecule type" value="Genomic_DNA"/>
</dbReference>
<evidence type="ECO:0000256" key="12">
    <source>
        <dbReference type="SAM" id="Phobius"/>
    </source>
</evidence>
<accession>A0AAV2IA15</accession>
<feature type="transmembrane region" description="Helical" evidence="12">
    <location>
        <begin position="635"/>
        <end position="658"/>
    </location>
</feature>
<keyword evidence="4 12" id="KW-1133">Transmembrane helix</keyword>
<keyword evidence="8" id="KW-0325">Glycoprotein</keyword>
<dbReference type="Gene3D" id="3.40.50.2300">
    <property type="match status" value="2"/>
</dbReference>
<dbReference type="Gene3D" id="3.40.190.10">
    <property type="entry name" value="Periplasmic binding protein-like II"/>
    <property type="match status" value="1"/>
</dbReference>
<dbReference type="Pfam" id="PF10613">
    <property type="entry name" value="Lig_chan-Glu_bd"/>
    <property type="match status" value="1"/>
</dbReference>
<proteinExistence type="predicted"/>
<feature type="domain" description="Ionotropic glutamate receptor C-terminal" evidence="13">
    <location>
        <begin position="444"/>
        <end position="640"/>
    </location>
</feature>